<sequence length="65" mass="7576">MAAYLNRRSTALRSAARRPLWQRCAERLNTTLNRAPACSPHRHAQRLTTQTRIARHHPPPLWLLL</sequence>
<comment type="caution">
    <text evidence="1">The sequence shown here is derived from an EMBL/GenBank/DDBJ whole genome shotgun (WGS) entry which is preliminary data.</text>
</comment>
<dbReference type="Proteomes" id="UP001219518">
    <property type="component" value="Unassembled WGS sequence"/>
</dbReference>
<reference evidence="1" key="1">
    <citation type="submission" date="2021-07" db="EMBL/GenBank/DDBJ databases">
        <authorList>
            <person name="Catto M.A."/>
            <person name="Jacobson A."/>
            <person name="Kennedy G."/>
            <person name="Labadie P."/>
            <person name="Hunt B.G."/>
            <person name="Srinivasan R."/>
        </authorList>
    </citation>
    <scope>NUCLEOTIDE SEQUENCE</scope>
    <source>
        <strain evidence="1">PL_HMW_Pooled</strain>
        <tissue evidence="1">Head</tissue>
    </source>
</reference>
<name>A0AAE1HRA5_9NEOP</name>
<reference evidence="1" key="2">
    <citation type="journal article" date="2023" name="BMC Genomics">
        <title>Pest status, molecular evolution, and epigenetic factors derived from the genome assembly of Frankliniella fusca, a thysanopteran phytovirus vector.</title>
        <authorList>
            <person name="Catto M.A."/>
            <person name="Labadie P.E."/>
            <person name="Jacobson A.L."/>
            <person name="Kennedy G.G."/>
            <person name="Srinivasan R."/>
            <person name="Hunt B.G."/>
        </authorList>
    </citation>
    <scope>NUCLEOTIDE SEQUENCE</scope>
    <source>
        <strain evidence="1">PL_HMW_Pooled</strain>
    </source>
</reference>
<dbReference type="AlphaFoldDB" id="A0AAE1HRA5"/>
<protein>
    <submittedName>
        <fullName evidence="1">Chromodomain-helicase-DNA-binding protein 1</fullName>
    </submittedName>
</protein>
<feature type="non-terminal residue" evidence="1">
    <location>
        <position position="65"/>
    </location>
</feature>
<proteinExistence type="predicted"/>
<gene>
    <name evidence="1" type="ORF">KUF71_013512</name>
</gene>
<evidence type="ECO:0000313" key="2">
    <source>
        <dbReference type="Proteomes" id="UP001219518"/>
    </source>
</evidence>
<keyword evidence="2" id="KW-1185">Reference proteome</keyword>
<dbReference type="EMBL" id="JAHWGI010001226">
    <property type="protein sequence ID" value="KAK3925305.1"/>
    <property type="molecule type" value="Genomic_DNA"/>
</dbReference>
<accession>A0AAE1HRA5</accession>
<evidence type="ECO:0000313" key="1">
    <source>
        <dbReference type="EMBL" id="KAK3925305.1"/>
    </source>
</evidence>
<organism evidence="1 2">
    <name type="scientific">Frankliniella fusca</name>
    <dbReference type="NCBI Taxonomy" id="407009"/>
    <lineage>
        <taxon>Eukaryota</taxon>
        <taxon>Metazoa</taxon>
        <taxon>Ecdysozoa</taxon>
        <taxon>Arthropoda</taxon>
        <taxon>Hexapoda</taxon>
        <taxon>Insecta</taxon>
        <taxon>Pterygota</taxon>
        <taxon>Neoptera</taxon>
        <taxon>Paraneoptera</taxon>
        <taxon>Thysanoptera</taxon>
        <taxon>Terebrantia</taxon>
        <taxon>Thripoidea</taxon>
        <taxon>Thripidae</taxon>
        <taxon>Frankliniella</taxon>
    </lineage>
</organism>